<dbReference type="Pfam" id="PF04672">
    <property type="entry name" value="Methyltransf_19"/>
    <property type="match status" value="1"/>
</dbReference>
<protein>
    <recommendedName>
        <fullName evidence="4">SAM-dependent methyltransferase</fullName>
    </recommendedName>
</protein>
<dbReference type="SUPFAM" id="SSF53335">
    <property type="entry name" value="S-adenosyl-L-methionine-dependent methyltransferases"/>
    <property type="match status" value="1"/>
</dbReference>
<accession>A0A5N0USD7</accession>
<dbReference type="Gene3D" id="3.40.50.150">
    <property type="entry name" value="Vaccinia Virus protein VP39"/>
    <property type="match status" value="1"/>
</dbReference>
<dbReference type="AlphaFoldDB" id="A0A5N0USD7"/>
<comment type="caution">
    <text evidence="2">The sequence shown here is derived from an EMBL/GenBank/DDBJ whole genome shotgun (WGS) entry which is preliminary data.</text>
</comment>
<sequence length="269" mass="30006">MVSPTEIAQLPAVDDPGVLARIRDHWLDGSDHAESHRELGEQFVVCAPHLPYLVRAERRMLGRMVRYLVSQGVRQFLDLGSGVPARDHVHEVAQEAAPDARVVYVDRDPGLWQDGLRLLEGNENAAYVCADLLCPDDVWRSPEVRRLLDLAEPTAVLLIDTLPHLTELQDPDAVVAAFVGPLARGSYLGISHFIPDESLDDWWPLYGKMFGPPPSVTLRPPERIAQFFTGLDLLEPGVVPVPLWRPDVRPDSDRNPERAQIHAGLARKN</sequence>
<evidence type="ECO:0008006" key="4">
    <source>
        <dbReference type="Google" id="ProtNLM"/>
    </source>
</evidence>
<feature type="compositionally biased region" description="Basic and acidic residues" evidence="1">
    <location>
        <begin position="249"/>
        <end position="260"/>
    </location>
</feature>
<evidence type="ECO:0000313" key="3">
    <source>
        <dbReference type="Proteomes" id="UP000319769"/>
    </source>
</evidence>
<dbReference type="RefSeq" id="WP_144751938.1">
    <property type="nucleotide sequence ID" value="NZ_VMNW02000085.1"/>
</dbReference>
<dbReference type="Proteomes" id="UP000319769">
    <property type="component" value="Unassembled WGS sequence"/>
</dbReference>
<reference evidence="2" key="1">
    <citation type="submission" date="2019-09" db="EMBL/GenBank/DDBJ databases">
        <authorList>
            <person name="Teo W.F.A."/>
            <person name="Duangmal K."/>
        </authorList>
    </citation>
    <scope>NUCLEOTIDE SEQUENCE [LARGE SCALE GENOMIC DNA]</scope>
    <source>
        <strain evidence="2">K81G1</strain>
    </source>
</reference>
<dbReference type="EMBL" id="VMNW02000085">
    <property type="protein sequence ID" value="KAA9152652.1"/>
    <property type="molecule type" value="Genomic_DNA"/>
</dbReference>
<feature type="region of interest" description="Disordered" evidence="1">
    <location>
        <begin position="249"/>
        <end position="269"/>
    </location>
</feature>
<dbReference type="InterPro" id="IPR029063">
    <property type="entry name" value="SAM-dependent_MTases_sf"/>
</dbReference>
<dbReference type="OrthoDB" id="3607322at2"/>
<dbReference type="PIRSF" id="PIRSF017393">
    <property type="entry name" value="MTase_SAV2177"/>
    <property type="match status" value="1"/>
</dbReference>
<keyword evidence="3" id="KW-1185">Reference proteome</keyword>
<organism evidence="2 3">
    <name type="scientific">Amycolatopsis acidicola</name>
    <dbReference type="NCBI Taxonomy" id="2596893"/>
    <lineage>
        <taxon>Bacteria</taxon>
        <taxon>Bacillati</taxon>
        <taxon>Actinomycetota</taxon>
        <taxon>Actinomycetes</taxon>
        <taxon>Pseudonocardiales</taxon>
        <taxon>Pseudonocardiaceae</taxon>
        <taxon>Amycolatopsis</taxon>
    </lineage>
</organism>
<evidence type="ECO:0000256" key="1">
    <source>
        <dbReference type="SAM" id="MobiDB-lite"/>
    </source>
</evidence>
<evidence type="ECO:0000313" key="2">
    <source>
        <dbReference type="EMBL" id="KAA9152652.1"/>
    </source>
</evidence>
<proteinExistence type="predicted"/>
<dbReference type="InterPro" id="IPR006764">
    <property type="entry name" value="SAM_dep_MeTrfase_SAV2177_type"/>
</dbReference>
<name>A0A5N0USD7_9PSEU</name>
<gene>
    <name evidence="2" type="ORF">FPZ12_036440</name>
</gene>